<name>A0A845QWN4_9CLOT</name>
<dbReference type="EMBL" id="QXXA01000003">
    <property type="protein sequence ID" value="NBI05578.1"/>
    <property type="molecule type" value="Genomic_DNA"/>
</dbReference>
<evidence type="ECO:0000313" key="2">
    <source>
        <dbReference type="EMBL" id="NBI05578.1"/>
    </source>
</evidence>
<sequence>MMRIGYLARYFNPYKEEVKFAEDNKFQFMQLWYDRNGIALNKDLTPIETIKKYNFPTIIHAVLDINEFREHVPKLVRILKYLGHDDLIIHPICESETIDRNTIYKLSDEVTFVLEELEKENITLYLENNSRLDPIFNTTNEMEIIFKQNPKLEFILDIAHIDDYEHLESMIEIKIPKILHVADRRMKVVHEHLPIGQGNIDYSYIFTNILNEFDGKIILEIVQSSEDIINSKVKIEEYFNL</sequence>
<dbReference type="Gene3D" id="3.20.20.150">
    <property type="entry name" value="Divalent-metal-dependent TIM barrel enzymes"/>
    <property type="match status" value="1"/>
</dbReference>
<dbReference type="OrthoDB" id="1900402at2"/>
<gene>
    <name evidence="2" type="ORF">D3Z33_01765</name>
</gene>
<protein>
    <submittedName>
        <fullName evidence="2">Sugar phosphate isomerase/epimerase</fullName>
    </submittedName>
</protein>
<evidence type="ECO:0000313" key="3">
    <source>
        <dbReference type="Proteomes" id="UP000467132"/>
    </source>
</evidence>
<dbReference type="InterPro" id="IPR013022">
    <property type="entry name" value="Xyl_isomerase-like_TIM-brl"/>
</dbReference>
<dbReference type="InterPro" id="IPR036237">
    <property type="entry name" value="Xyl_isomerase-like_sf"/>
</dbReference>
<reference evidence="2 3" key="1">
    <citation type="submission" date="2018-08" db="EMBL/GenBank/DDBJ databases">
        <title>Murine metabolic-syndrome-specific gut microbial biobank.</title>
        <authorList>
            <person name="Liu C."/>
        </authorList>
    </citation>
    <scope>NUCLEOTIDE SEQUENCE [LARGE SCALE GENOMIC DNA]</scope>
    <source>
        <strain evidence="2 3">583</strain>
    </source>
</reference>
<feature type="domain" description="Xylose isomerase-like TIM barrel" evidence="1">
    <location>
        <begin position="67"/>
        <end position="223"/>
    </location>
</feature>
<organism evidence="2 3">
    <name type="scientific">Senegalia massiliensis</name>
    <dbReference type="NCBI Taxonomy" id="1720316"/>
    <lineage>
        <taxon>Bacteria</taxon>
        <taxon>Bacillati</taxon>
        <taxon>Bacillota</taxon>
        <taxon>Clostridia</taxon>
        <taxon>Eubacteriales</taxon>
        <taxon>Clostridiaceae</taxon>
        <taxon>Senegalia</taxon>
    </lineage>
</organism>
<evidence type="ECO:0000259" key="1">
    <source>
        <dbReference type="Pfam" id="PF01261"/>
    </source>
</evidence>
<dbReference type="GO" id="GO:0016853">
    <property type="term" value="F:isomerase activity"/>
    <property type="evidence" value="ECO:0007669"/>
    <property type="project" value="UniProtKB-KW"/>
</dbReference>
<dbReference type="SUPFAM" id="SSF51658">
    <property type="entry name" value="Xylose isomerase-like"/>
    <property type="match status" value="1"/>
</dbReference>
<keyword evidence="3" id="KW-1185">Reference proteome</keyword>
<dbReference type="Proteomes" id="UP000467132">
    <property type="component" value="Unassembled WGS sequence"/>
</dbReference>
<proteinExistence type="predicted"/>
<keyword evidence="2" id="KW-0413">Isomerase</keyword>
<dbReference type="AlphaFoldDB" id="A0A845QWN4"/>
<accession>A0A845QWN4</accession>
<comment type="caution">
    <text evidence="2">The sequence shown here is derived from an EMBL/GenBank/DDBJ whole genome shotgun (WGS) entry which is preliminary data.</text>
</comment>
<dbReference type="Pfam" id="PF01261">
    <property type="entry name" value="AP_endonuc_2"/>
    <property type="match status" value="1"/>
</dbReference>